<dbReference type="WBParaSite" id="HPLM_0001447501-mRNA-1">
    <property type="protein sequence ID" value="HPLM_0001447501-mRNA-1"/>
    <property type="gene ID" value="HPLM_0001447501"/>
</dbReference>
<reference evidence="1" key="1">
    <citation type="submission" date="2017-02" db="UniProtKB">
        <authorList>
            <consortium name="WormBaseParasite"/>
        </authorList>
    </citation>
    <scope>IDENTIFICATION</scope>
</reference>
<evidence type="ECO:0000313" key="1">
    <source>
        <dbReference type="WBParaSite" id="HPLM_0001447501-mRNA-1"/>
    </source>
</evidence>
<sequence length="42" mass="4498">LLCRTEKAVGTGCLESLVIRTFLVDSPFLNSTQLSISAATIE</sequence>
<name>A0A0N4WSG1_HAEPC</name>
<accession>A0A0N4WSG1</accession>
<protein>
    <submittedName>
        <fullName evidence="1">Uncharacterized protein</fullName>
    </submittedName>
</protein>
<dbReference type="AlphaFoldDB" id="A0A0N4WSG1"/>
<proteinExistence type="predicted"/>
<organism evidence="1">
    <name type="scientific">Haemonchus placei</name>
    <name type="common">Barber's pole worm</name>
    <dbReference type="NCBI Taxonomy" id="6290"/>
    <lineage>
        <taxon>Eukaryota</taxon>
        <taxon>Metazoa</taxon>
        <taxon>Ecdysozoa</taxon>
        <taxon>Nematoda</taxon>
        <taxon>Chromadorea</taxon>
        <taxon>Rhabditida</taxon>
        <taxon>Rhabditina</taxon>
        <taxon>Rhabditomorpha</taxon>
        <taxon>Strongyloidea</taxon>
        <taxon>Trichostrongylidae</taxon>
        <taxon>Haemonchus</taxon>
    </lineage>
</organism>